<dbReference type="PANTHER" id="PTHR35395:SF1">
    <property type="entry name" value="DUF6536 DOMAIN-CONTAINING PROTEIN"/>
    <property type="match status" value="1"/>
</dbReference>
<dbReference type="AlphaFoldDB" id="A0A6A6AYK0"/>
<evidence type="ECO:0000256" key="1">
    <source>
        <dbReference type="SAM" id="Phobius"/>
    </source>
</evidence>
<dbReference type="InterPro" id="IPR046623">
    <property type="entry name" value="DUF6536"/>
</dbReference>
<keyword evidence="4" id="KW-1185">Reference proteome</keyword>
<dbReference type="GeneID" id="54293734"/>
<feature type="non-terminal residue" evidence="3">
    <location>
        <position position="636"/>
    </location>
</feature>
<evidence type="ECO:0000259" key="2">
    <source>
        <dbReference type="Pfam" id="PF20163"/>
    </source>
</evidence>
<evidence type="ECO:0000313" key="4">
    <source>
        <dbReference type="Proteomes" id="UP000799438"/>
    </source>
</evidence>
<feature type="transmembrane region" description="Helical" evidence="1">
    <location>
        <begin position="48"/>
        <end position="67"/>
    </location>
</feature>
<feature type="transmembrane region" description="Helical" evidence="1">
    <location>
        <begin position="403"/>
        <end position="428"/>
    </location>
</feature>
<accession>A0A6A6AYK0</accession>
<keyword evidence="1" id="KW-0472">Membrane</keyword>
<feature type="transmembrane region" description="Helical" evidence="1">
    <location>
        <begin position="462"/>
        <end position="481"/>
    </location>
</feature>
<proteinExistence type="predicted"/>
<feature type="transmembrane region" description="Helical" evidence="1">
    <location>
        <begin position="108"/>
        <end position="125"/>
    </location>
</feature>
<dbReference type="PANTHER" id="PTHR35395">
    <property type="entry name" value="DUF6536 DOMAIN-CONTAINING PROTEIN"/>
    <property type="match status" value="1"/>
</dbReference>
<organism evidence="3 4">
    <name type="scientific">Aplosporella prunicola CBS 121167</name>
    <dbReference type="NCBI Taxonomy" id="1176127"/>
    <lineage>
        <taxon>Eukaryota</taxon>
        <taxon>Fungi</taxon>
        <taxon>Dikarya</taxon>
        <taxon>Ascomycota</taxon>
        <taxon>Pezizomycotina</taxon>
        <taxon>Dothideomycetes</taxon>
        <taxon>Dothideomycetes incertae sedis</taxon>
        <taxon>Botryosphaeriales</taxon>
        <taxon>Aplosporellaceae</taxon>
        <taxon>Aplosporella</taxon>
    </lineage>
</organism>
<dbReference type="Pfam" id="PF20163">
    <property type="entry name" value="DUF6536"/>
    <property type="match status" value="1"/>
</dbReference>
<dbReference type="Proteomes" id="UP000799438">
    <property type="component" value="Unassembled WGS sequence"/>
</dbReference>
<name>A0A6A6AYK0_9PEZI</name>
<feature type="transmembrane region" description="Helical" evidence="1">
    <location>
        <begin position="309"/>
        <end position="335"/>
    </location>
</feature>
<evidence type="ECO:0000313" key="3">
    <source>
        <dbReference type="EMBL" id="KAF2136045.1"/>
    </source>
</evidence>
<keyword evidence="1" id="KW-1133">Transmembrane helix</keyword>
<reference evidence="3" key="1">
    <citation type="journal article" date="2020" name="Stud. Mycol.">
        <title>101 Dothideomycetes genomes: a test case for predicting lifestyles and emergence of pathogens.</title>
        <authorList>
            <person name="Haridas S."/>
            <person name="Albert R."/>
            <person name="Binder M."/>
            <person name="Bloem J."/>
            <person name="Labutti K."/>
            <person name="Salamov A."/>
            <person name="Andreopoulos B."/>
            <person name="Baker S."/>
            <person name="Barry K."/>
            <person name="Bills G."/>
            <person name="Bluhm B."/>
            <person name="Cannon C."/>
            <person name="Castanera R."/>
            <person name="Culley D."/>
            <person name="Daum C."/>
            <person name="Ezra D."/>
            <person name="Gonzalez J."/>
            <person name="Henrissat B."/>
            <person name="Kuo A."/>
            <person name="Liang C."/>
            <person name="Lipzen A."/>
            <person name="Lutzoni F."/>
            <person name="Magnuson J."/>
            <person name="Mondo S."/>
            <person name="Nolan M."/>
            <person name="Ohm R."/>
            <person name="Pangilinan J."/>
            <person name="Park H.-J."/>
            <person name="Ramirez L."/>
            <person name="Alfaro M."/>
            <person name="Sun H."/>
            <person name="Tritt A."/>
            <person name="Yoshinaga Y."/>
            <person name="Zwiers L.-H."/>
            <person name="Turgeon B."/>
            <person name="Goodwin S."/>
            <person name="Spatafora J."/>
            <person name="Crous P."/>
            <person name="Grigoriev I."/>
        </authorList>
    </citation>
    <scope>NUCLEOTIDE SEQUENCE</scope>
    <source>
        <strain evidence="3">CBS 121167</strain>
    </source>
</reference>
<protein>
    <recommendedName>
        <fullName evidence="2">DUF6536 domain-containing protein</fullName>
    </recommendedName>
</protein>
<feature type="domain" description="DUF6536" evidence="2">
    <location>
        <begin position="3"/>
        <end position="145"/>
    </location>
</feature>
<dbReference type="OrthoDB" id="5429634at2759"/>
<dbReference type="RefSeq" id="XP_033391763.1">
    <property type="nucleotide sequence ID" value="XM_033536238.1"/>
</dbReference>
<sequence>GCRFGMFVGAILAWLVFITNISVLAWASRAKNGSIYTGDCNKVERTSTVIHLLINILSSLLLGASNYCMQCLCAPTRAEVDQAHFQRRFIEIGVQSIRNFRLIKRWKFIIWCLLGVSSLPLHLVYNSVFYSSLANHDYWVLGIDQKLPDPTSGDIFNELGCLSADEDTIDPIALRKNMTADSSNLERLSNSQCLDAYSKDLLPERSNLILVMQSNDTICQQKDSEQFCSWSYCAYNCSQSFLYILHTYGVESPTYDWMIAAEAYEAYDRDEVNAKLAKIKEHPDNWAVQGVPIKGCLSQRVEPKCRLNFSLPLGITAVVFNFMKAFCITIVLWFYRDQPLVTVGDAVASFLLSPDPDTAGLCLTTAIEVQDIWGRQENTTVKAKEAYNQHKLSYSKGASRNVWIAWIILTNCYSFITCISVTTTLAIYGSTKTTREGWRSGLGAVTVSNIINGWAIPSSNVVASILIANIPQTVLSFLYLIHNNLWTRMLLAAEWSDFAYERKGLRLSSRNADSSQRSTYFLQVPYRYGIPLMALCTLLHWMISQSIYLAVIDMYSMSDELIPEERIVTCGYSLVAIICTIVVALIMMVVTIIMARMKKLKPGIPLVGSNSVAIAAACHAPTDGADPRKPVKWGEV</sequence>
<feature type="non-terminal residue" evidence="3">
    <location>
        <position position="1"/>
    </location>
</feature>
<dbReference type="EMBL" id="ML995536">
    <property type="protein sequence ID" value="KAF2136045.1"/>
    <property type="molecule type" value="Genomic_DNA"/>
</dbReference>
<feature type="transmembrane region" description="Helical" evidence="1">
    <location>
        <begin position="6"/>
        <end position="27"/>
    </location>
</feature>
<feature type="transmembrane region" description="Helical" evidence="1">
    <location>
        <begin position="572"/>
        <end position="595"/>
    </location>
</feature>
<feature type="transmembrane region" description="Helical" evidence="1">
    <location>
        <begin position="532"/>
        <end position="552"/>
    </location>
</feature>
<gene>
    <name evidence="3" type="ORF">K452DRAFT_215267</name>
</gene>
<keyword evidence="1" id="KW-0812">Transmembrane</keyword>